<protein>
    <submittedName>
        <fullName evidence="6">Phospholipase A2 inhibitor and Ly6/PLAUR domain-containing protein-like</fullName>
    </submittedName>
</protein>
<evidence type="ECO:0000256" key="1">
    <source>
        <dbReference type="ARBA" id="ARBA00004613"/>
    </source>
</evidence>
<evidence type="ECO:0000313" key="6">
    <source>
        <dbReference type="RefSeq" id="XP_033770769.1"/>
    </source>
</evidence>
<dbReference type="InterPro" id="IPR045860">
    <property type="entry name" value="Snake_toxin-like_sf"/>
</dbReference>
<dbReference type="InParanoid" id="A0A6P8NJP8"/>
<dbReference type="GeneID" id="117345759"/>
<comment type="subcellular location">
    <subcellularLocation>
        <location evidence="1">Secreted</location>
    </subcellularLocation>
</comment>
<feature type="domain" description="UPAR/Ly6" evidence="4">
    <location>
        <begin position="117"/>
        <end position="175"/>
    </location>
</feature>
<dbReference type="InterPro" id="IPR050918">
    <property type="entry name" value="CNF-like_PLA2_Inhibitor"/>
</dbReference>
<dbReference type="GO" id="GO:0005576">
    <property type="term" value="C:extracellular region"/>
    <property type="evidence" value="ECO:0007669"/>
    <property type="project" value="UniProtKB-SubCell"/>
</dbReference>
<keyword evidence="3" id="KW-0732">Signal</keyword>
<evidence type="ECO:0000313" key="5">
    <source>
        <dbReference type="Proteomes" id="UP000515159"/>
    </source>
</evidence>
<gene>
    <name evidence="6" type="primary">LOC117345759</name>
</gene>
<proteinExistence type="predicted"/>
<feature type="signal peptide" evidence="3">
    <location>
        <begin position="1"/>
        <end position="20"/>
    </location>
</feature>
<dbReference type="Gene3D" id="2.10.60.10">
    <property type="entry name" value="CD59"/>
    <property type="match status" value="2"/>
</dbReference>
<sequence>MRAFLTSICIIFALTATGLCLICERCLNIHGGSCSGASVKCKEDEAVCVSRTENTTIENDSRLSMFKGCMKYDPNICDTILHGGNDRFQNMIYNKCCKEDNCNRESFTVPPLNLTENGLECPTCYTNSSYECSPNGIMKCTGKEEQCYYFSATIRRPGLPFGKHASRGCISTGCCEICLPLLKGMTYTEIKNFTCM</sequence>
<dbReference type="InterPro" id="IPR016054">
    <property type="entry name" value="LY6_UPA_recep-like"/>
</dbReference>
<dbReference type="KEGG" id="gsh:117345759"/>
<evidence type="ECO:0000259" key="4">
    <source>
        <dbReference type="Pfam" id="PF00021"/>
    </source>
</evidence>
<accession>A0A6P8NJP8</accession>
<dbReference type="OrthoDB" id="9907178at2759"/>
<keyword evidence="6" id="KW-0593">Phospholipase A2 inhibitor</keyword>
<keyword evidence="5" id="KW-1185">Reference proteome</keyword>
<dbReference type="CDD" id="cd23572">
    <property type="entry name" value="TFP_LU_ECD_PINLYP_rpt2"/>
    <property type="match status" value="1"/>
</dbReference>
<dbReference type="GO" id="GO:0019834">
    <property type="term" value="F:phospholipase A2 inhibitor activity"/>
    <property type="evidence" value="ECO:0007669"/>
    <property type="project" value="UniProtKB-KW"/>
</dbReference>
<feature type="chain" id="PRO_5027835694" evidence="3">
    <location>
        <begin position="21"/>
        <end position="196"/>
    </location>
</feature>
<name>A0A6P8NJP8_GEOSA</name>
<reference evidence="6" key="1">
    <citation type="submission" date="2025-08" db="UniProtKB">
        <authorList>
            <consortium name="RefSeq"/>
        </authorList>
    </citation>
    <scope>IDENTIFICATION</scope>
</reference>
<dbReference type="RefSeq" id="XP_033770769.1">
    <property type="nucleotide sequence ID" value="XM_033914878.1"/>
</dbReference>
<keyword evidence="2" id="KW-0964">Secreted</keyword>
<feature type="domain" description="UPAR/Ly6" evidence="4">
    <location>
        <begin position="21"/>
        <end position="104"/>
    </location>
</feature>
<dbReference type="Proteomes" id="UP000515159">
    <property type="component" value="Chromosome 11"/>
</dbReference>
<organism evidence="5 6">
    <name type="scientific">Geotrypetes seraphini</name>
    <name type="common">Gaboon caecilian</name>
    <name type="synonym">Caecilia seraphini</name>
    <dbReference type="NCBI Taxonomy" id="260995"/>
    <lineage>
        <taxon>Eukaryota</taxon>
        <taxon>Metazoa</taxon>
        <taxon>Chordata</taxon>
        <taxon>Craniata</taxon>
        <taxon>Vertebrata</taxon>
        <taxon>Euteleostomi</taxon>
        <taxon>Amphibia</taxon>
        <taxon>Gymnophiona</taxon>
        <taxon>Geotrypetes</taxon>
    </lineage>
</organism>
<dbReference type="Pfam" id="PF00021">
    <property type="entry name" value="UPAR_LY6"/>
    <property type="match status" value="2"/>
</dbReference>
<dbReference type="PANTHER" id="PTHR20914:SF25">
    <property type="entry name" value="PHOSPHOLIPASE A2 INHIBITOR AND LY6_PLAUR DOMAIN-CONTAINING PROTEIN"/>
    <property type="match status" value="1"/>
</dbReference>
<evidence type="ECO:0000256" key="3">
    <source>
        <dbReference type="SAM" id="SignalP"/>
    </source>
</evidence>
<dbReference type="SUPFAM" id="SSF57302">
    <property type="entry name" value="Snake toxin-like"/>
    <property type="match status" value="2"/>
</dbReference>
<dbReference type="PANTHER" id="PTHR20914">
    <property type="entry name" value="LY6/PLAUR DOMAIN-CONTAINING PROTEIN 8"/>
    <property type="match status" value="1"/>
</dbReference>
<dbReference type="AlphaFoldDB" id="A0A6P8NJP8"/>
<evidence type="ECO:0000256" key="2">
    <source>
        <dbReference type="ARBA" id="ARBA00022525"/>
    </source>
</evidence>